<evidence type="ECO:0000256" key="4">
    <source>
        <dbReference type="ARBA" id="ARBA00022692"/>
    </source>
</evidence>
<feature type="coiled-coil region" evidence="10">
    <location>
        <begin position="53"/>
        <end position="83"/>
    </location>
</feature>
<sequence length="269" mass="30752">MNLWHTLLYQPLVNLLILFYNLLGNNLGLAIIGLTILIRLVLTPLTLPSLKSAQRMRDLAPELEKLKKKYKKDKQALAKAQLELYKRHGLNPASGCLPQIIQIIILIALFQAFNQVLRADGEIIQKLNEVLYPILRLGKSTQINTRFLYLELTQPDLFKFTAINIFGFKLEAFPGLFLIGSAVAQFISSYLMMPSNKAAEIKAKKTKEKNDDMAAMMQKQMLFMMPLMTLLIGFKFPSGLVLYWLSFSLFMLGQQLYINFKKKNESSKK</sequence>
<evidence type="ECO:0000256" key="2">
    <source>
        <dbReference type="ARBA" id="ARBA00022448"/>
    </source>
</evidence>
<dbReference type="PANTHER" id="PTHR12428:SF65">
    <property type="entry name" value="CYTOCHROME C OXIDASE ASSEMBLY PROTEIN COX18, MITOCHONDRIAL"/>
    <property type="match status" value="1"/>
</dbReference>
<evidence type="ECO:0000256" key="7">
    <source>
        <dbReference type="ARBA" id="ARBA00023136"/>
    </source>
</evidence>
<protein>
    <recommendedName>
        <fullName evidence="12">Membrane insertase YidC/Oxa/ALB C-terminal domain-containing protein</fullName>
    </recommendedName>
</protein>
<evidence type="ECO:0000313" key="13">
    <source>
        <dbReference type="EMBL" id="PIS08883.1"/>
    </source>
</evidence>
<proteinExistence type="inferred from homology"/>
<keyword evidence="7 11" id="KW-0472">Membrane</keyword>
<comment type="subcellular location">
    <subcellularLocation>
        <location evidence="1">Cell membrane</location>
        <topology evidence="1">Multi-pass membrane protein</topology>
    </subcellularLocation>
    <subcellularLocation>
        <location evidence="9">Membrane</location>
        <topology evidence="9">Multi-pass membrane protein</topology>
    </subcellularLocation>
</comment>
<evidence type="ECO:0000256" key="6">
    <source>
        <dbReference type="ARBA" id="ARBA00022989"/>
    </source>
</evidence>
<feature type="domain" description="Membrane insertase YidC/Oxa/ALB C-terminal" evidence="12">
    <location>
        <begin position="28"/>
        <end position="259"/>
    </location>
</feature>
<keyword evidence="3" id="KW-1003">Cell membrane</keyword>
<keyword evidence="5" id="KW-0653">Protein transport</keyword>
<gene>
    <name evidence="13" type="ORF">COT75_04320</name>
</gene>
<comment type="similarity">
    <text evidence="9">Belongs to the OXA1/ALB3/YidC family.</text>
</comment>
<evidence type="ECO:0000256" key="10">
    <source>
        <dbReference type="SAM" id="Coils"/>
    </source>
</evidence>
<keyword evidence="2" id="KW-0813">Transport</keyword>
<organism evidence="13 14">
    <name type="scientific">Candidatus Beckwithbacteria bacterium CG10_big_fil_rev_8_21_14_0_10_34_10</name>
    <dbReference type="NCBI Taxonomy" id="1974495"/>
    <lineage>
        <taxon>Bacteria</taxon>
        <taxon>Candidatus Beckwithiibacteriota</taxon>
    </lineage>
</organism>
<evidence type="ECO:0000256" key="9">
    <source>
        <dbReference type="RuleBase" id="RU003945"/>
    </source>
</evidence>
<dbReference type="GO" id="GO:0005886">
    <property type="term" value="C:plasma membrane"/>
    <property type="evidence" value="ECO:0007669"/>
    <property type="project" value="UniProtKB-SubCell"/>
</dbReference>
<keyword evidence="4 9" id="KW-0812">Transmembrane</keyword>
<reference evidence="14" key="1">
    <citation type="submission" date="2017-09" db="EMBL/GenBank/DDBJ databases">
        <title>Depth-based differentiation of microbial function through sediment-hosted aquifers and enrichment of novel symbionts in the deep terrestrial subsurface.</title>
        <authorList>
            <person name="Probst A.J."/>
            <person name="Ladd B."/>
            <person name="Jarett J.K."/>
            <person name="Geller-Mcgrath D.E."/>
            <person name="Sieber C.M.K."/>
            <person name="Emerson J.B."/>
            <person name="Anantharaman K."/>
            <person name="Thomas B.C."/>
            <person name="Malmstrom R."/>
            <person name="Stieglmeier M."/>
            <person name="Klingl A."/>
            <person name="Woyke T."/>
            <person name="Ryan C.M."/>
            <person name="Banfield J.F."/>
        </authorList>
    </citation>
    <scope>NUCLEOTIDE SEQUENCE [LARGE SCALE GENOMIC DNA]</scope>
</reference>
<evidence type="ECO:0000256" key="8">
    <source>
        <dbReference type="ARBA" id="ARBA00023186"/>
    </source>
</evidence>
<name>A0A2H0W897_9BACT</name>
<evidence type="ECO:0000313" key="14">
    <source>
        <dbReference type="Proteomes" id="UP000230093"/>
    </source>
</evidence>
<evidence type="ECO:0000256" key="1">
    <source>
        <dbReference type="ARBA" id="ARBA00004651"/>
    </source>
</evidence>
<dbReference type="InterPro" id="IPR001708">
    <property type="entry name" value="YidC/ALB3/OXA1/COX18"/>
</dbReference>
<dbReference type="GO" id="GO:0051205">
    <property type="term" value="P:protein insertion into membrane"/>
    <property type="evidence" value="ECO:0007669"/>
    <property type="project" value="TreeGrafter"/>
</dbReference>
<keyword evidence="10" id="KW-0175">Coiled coil</keyword>
<evidence type="ECO:0000259" key="12">
    <source>
        <dbReference type="Pfam" id="PF02096"/>
    </source>
</evidence>
<dbReference type="GO" id="GO:0032977">
    <property type="term" value="F:membrane insertase activity"/>
    <property type="evidence" value="ECO:0007669"/>
    <property type="project" value="InterPro"/>
</dbReference>
<dbReference type="InterPro" id="IPR028055">
    <property type="entry name" value="YidC/Oxa/ALB_C"/>
</dbReference>
<accession>A0A2H0W897</accession>
<keyword evidence="6 11" id="KW-1133">Transmembrane helix</keyword>
<comment type="caution">
    <text evidence="13">The sequence shown here is derived from an EMBL/GenBank/DDBJ whole genome shotgun (WGS) entry which is preliminary data.</text>
</comment>
<evidence type="ECO:0000256" key="3">
    <source>
        <dbReference type="ARBA" id="ARBA00022475"/>
    </source>
</evidence>
<dbReference type="InterPro" id="IPR047196">
    <property type="entry name" value="YidC_ALB_C"/>
</dbReference>
<feature type="transmembrane region" description="Helical" evidence="11">
    <location>
        <begin position="172"/>
        <end position="193"/>
    </location>
</feature>
<evidence type="ECO:0000256" key="11">
    <source>
        <dbReference type="SAM" id="Phobius"/>
    </source>
</evidence>
<dbReference type="Pfam" id="PF02096">
    <property type="entry name" value="60KD_IMP"/>
    <property type="match status" value="1"/>
</dbReference>
<dbReference type="Proteomes" id="UP000230093">
    <property type="component" value="Unassembled WGS sequence"/>
</dbReference>
<dbReference type="EMBL" id="PEZT01000025">
    <property type="protein sequence ID" value="PIS08883.1"/>
    <property type="molecule type" value="Genomic_DNA"/>
</dbReference>
<feature type="transmembrane region" description="Helical" evidence="11">
    <location>
        <begin position="240"/>
        <end position="260"/>
    </location>
</feature>
<keyword evidence="8" id="KW-0143">Chaperone</keyword>
<evidence type="ECO:0000256" key="5">
    <source>
        <dbReference type="ARBA" id="ARBA00022927"/>
    </source>
</evidence>
<dbReference type="NCBIfam" id="TIGR03592">
    <property type="entry name" value="yidC_oxa1_cterm"/>
    <property type="match status" value="1"/>
</dbReference>
<dbReference type="CDD" id="cd20070">
    <property type="entry name" value="5TM_YidC_Alb3"/>
    <property type="match status" value="1"/>
</dbReference>
<dbReference type="AlphaFoldDB" id="A0A2H0W897"/>
<dbReference type="GO" id="GO:0015031">
    <property type="term" value="P:protein transport"/>
    <property type="evidence" value="ECO:0007669"/>
    <property type="project" value="UniProtKB-KW"/>
</dbReference>
<dbReference type="PANTHER" id="PTHR12428">
    <property type="entry name" value="OXA1"/>
    <property type="match status" value="1"/>
</dbReference>